<organism evidence="1 2">
    <name type="scientific">Nicotiana attenuata</name>
    <name type="common">Coyote tobacco</name>
    <dbReference type="NCBI Taxonomy" id="49451"/>
    <lineage>
        <taxon>Eukaryota</taxon>
        <taxon>Viridiplantae</taxon>
        <taxon>Streptophyta</taxon>
        <taxon>Embryophyta</taxon>
        <taxon>Tracheophyta</taxon>
        <taxon>Spermatophyta</taxon>
        <taxon>Magnoliopsida</taxon>
        <taxon>eudicotyledons</taxon>
        <taxon>Gunneridae</taxon>
        <taxon>Pentapetalae</taxon>
        <taxon>asterids</taxon>
        <taxon>lamiids</taxon>
        <taxon>Solanales</taxon>
        <taxon>Solanaceae</taxon>
        <taxon>Nicotianoideae</taxon>
        <taxon>Nicotianeae</taxon>
        <taxon>Nicotiana</taxon>
    </lineage>
</organism>
<comment type="caution">
    <text evidence="1">The sequence shown here is derived from an EMBL/GenBank/DDBJ whole genome shotgun (WGS) entry which is preliminary data.</text>
</comment>
<sequence>MEELRKFTMNELRKFLPKLLGTQGRSLIGWLARRQILVRFDLYEDYVVAASKVVNHLLVNGD</sequence>
<evidence type="ECO:0000313" key="2">
    <source>
        <dbReference type="Proteomes" id="UP000187609"/>
    </source>
</evidence>
<keyword evidence="2" id="KW-1185">Reference proteome</keyword>
<dbReference type="EMBL" id="MJEQ01037188">
    <property type="protein sequence ID" value="OIT02603.1"/>
    <property type="molecule type" value="Genomic_DNA"/>
</dbReference>
<accession>A0A1J6IUX4</accession>
<name>A0A1J6IUX4_NICAT</name>
<evidence type="ECO:0000313" key="1">
    <source>
        <dbReference type="EMBL" id="OIT02603.1"/>
    </source>
</evidence>
<dbReference type="Gramene" id="OIT02603">
    <property type="protein sequence ID" value="OIT02603"/>
    <property type="gene ID" value="A4A49_56681"/>
</dbReference>
<reference evidence="1" key="1">
    <citation type="submission" date="2016-11" db="EMBL/GenBank/DDBJ databases">
        <title>The genome of Nicotiana attenuata.</title>
        <authorList>
            <person name="Xu S."/>
            <person name="Brockmoeller T."/>
            <person name="Gaquerel E."/>
            <person name="Navarro A."/>
            <person name="Kuhl H."/>
            <person name="Gase K."/>
            <person name="Ling Z."/>
            <person name="Zhou W."/>
            <person name="Kreitzer C."/>
            <person name="Stanke M."/>
            <person name="Tang H."/>
            <person name="Lyons E."/>
            <person name="Pandey P."/>
            <person name="Pandey S.P."/>
            <person name="Timmermann B."/>
            <person name="Baldwin I.T."/>
        </authorList>
    </citation>
    <scope>NUCLEOTIDE SEQUENCE [LARGE SCALE GENOMIC DNA]</scope>
    <source>
        <strain evidence="1">UT</strain>
    </source>
</reference>
<protein>
    <submittedName>
        <fullName evidence="1">Uncharacterized protein</fullName>
    </submittedName>
</protein>
<dbReference type="AlphaFoldDB" id="A0A1J6IUX4"/>
<dbReference type="Proteomes" id="UP000187609">
    <property type="component" value="Unassembled WGS sequence"/>
</dbReference>
<gene>
    <name evidence="1" type="ORF">A4A49_56681</name>
</gene>
<proteinExistence type="predicted"/>